<dbReference type="Proteomes" id="UP000026961">
    <property type="component" value="Chromosome 5"/>
</dbReference>
<dbReference type="Gramene" id="OGLUM05G05510.1">
    <property type="protein sequence ID" value="OGLUM05G05510.1"/>
    <property type="gene ID" value="OGLUM05G05510"/>
</dbReference>
<evidence type="ECO:0008006" key="4">
    <source>
        <dbReference type="Google" id="ProtNLM"/>
    </source>
</evidence>
<protein>
    <recommendedName>
        <fullName evidence="4">DDE Tnp4 domain-containing protein</fullName>
    </recommendedName>
</protein>
<evidence type="ECO:0000256" key="1">
    <source>
        <dbReference type="SAM" id="MobiDB-lite"/>
    </source>
</evidence>
<reference evidence="2" key="1">
    <citation type="submission" date="2015-04" db="UniProtKB">
        <authorList>
            <consortium name="EnsemblPlants"/>
        </authorList>
    </citation>
    <scope>IDENTIFICATION</scope>
</reference>
<evidence type="ECO:0000313" key="2">
    <source>
        <dbReference type="EnsemblPlants" id="OGLUM05G05510.1"/>
    </source>
</evidence>
<feature type="region of interest" description="Disordered" evidence="1">
    <location>
        <begin position="52"/>
        <end position="93"/>
    </location>
</feature>
<organism evidence="2">
    <name type="scientific">Oryza glumipatula</name>
    <dbReference type="NCBI Taxonomy" id="40148"/>
    <lineage>
        <taxon>Eukaryota</taxon>
        <taxon>Viridiplantae</taxon>
        <taxon>Streptophyta</taxon>
        <taxon>Embryophyta</taxon>
        <taxon>Tracheophyta</taxon>
        <taxon>Spermatophyta</taxon>
        <taxon>Magnoliopsida</taxon>
        <taxon>Liliopsida</taxon>
        <taxon>Poales</taxon>
        <taxon>Poaceae</taxon>
        <taxon>BOP clade</taxon>
        <taxon>Oryzoideae</taxon>
        <taxon>Oryzeae</taxon>
        <taxon>Oryzinae</taxon>
        <taxon>Oryza</taxon>
    </lineage>
</organism>
<dbReference type="EnsemblPlants" id="OGLUM05G05510.1">
    <property type="protein sequence ID" value="OGLUM05G05510.1"/>
    <property type="gene ID" value="OGLUM05G05510"/>
</dbReference>
<dbReference type="AlphaFoldDB" id="A0A0D9ZV12"/>
<name>A0A0D9ZV12_9ORYZ</name>
<dbReference type="HOGENOM" id="CLU_2403219_0_0_1"/>
<proteinExistence type="predicted"/>
<sequence length="93" mass="9750">MLGACCVLHNLCERSGEQLDADLLHDELVDDGVVAGGGNTVRSAAAEQIERGVRSEDGGGPRRPVHGGRRLAGLSHEDGSGRCGGRPWWSAMT</sequence>
<accession>A0A0D9ZV12</accession>
<evidence type="ECO:0000313" key="3">
    <source>
        <dbReference type="Proteomes" id="UP000026961"/>
    </source>
</evidence>
<reference evidence="2" key="2">
    <citation type="submission" date="2018-05" db="EMBL/GenBank/DDBJ databases">
        <title>OgluRS3 (Oryza glumaepatula Reference Sequence Version 3).</title>
        <authorList>
            <person name="Zhang J."/>
            <person name="Kudrna D."/>
            <person name="Lee S."/>
            <person name="Talag J."/>
            <person name="Welchert J."/>
            <person name="Wing R.A."/>
        </authorList>
    </citation>
    <scope>NUCLEOTIDE SEQUENCE [LARGE SCALE GENOMIC DNA]</scope>
</reference>
<keyword evidence="3" id="KW-1185">Reference proteome</keyword>